<evidence type="ECO:0000256" key="2">
    <source>
        <dbReference type="RuleBase" id="RU003616"/>
    </source>
</evidence>
<sequence>MRWPAKRSFSGPARWDPFEEIKRTQERLNQLFEDFMPMEEWGGGKVYTPAIDIKEEDDKLLVTTDLPGINKEDVEINLKEDMLEISAKSGKEKESEEEGYLRRERAYTQFYRAVRLPSSVREEGACAKMDNGVLTIMLPKAKIEEPKKKIEIESFFISSSSSGNSLLFRASILAISG</sequence>
<evidence type="ECO:0000256" key="1">
    <source>
        <dbReference type="PROSITE-ProRule" id="PRU00285"/>
    </source>
</evidence>
<gene>
    <name evidence="5" type="ORF">MmTuc01_1479</name>
</gene>
<feature type="domain" description="SHSP" evidence="3">
    <location>
        <begin position="42"/>
        <end position="155"/>
    </location>
</feature>
<dbReference type="SUPFAM" id="SSF49764">
    <property type="entry name" value="HSP20-like chaperones"/>
    <property type="match status" value="1"/>
</dbReference>
<evidence type="ECO:0000259" key="4">
    <source>
        <dbReference type="PROSITE" id="PS51203"/>
    </source>
</evidence>
<dbReference type="EMBL" id="CP004144">
    <property type="protein sequence ID" value="AGF96848.1"/>
    <property type="molecule type" value="Genomic_DNA"/>
</dbReference>
<dbReference type="BioCyc" id="MMAZ1236903:G139K-1414-MONOMER"/>
<dbReference type="PROSITE" id="PS51203">
    <property type="entry name" value="CS"/>
    <property type="match status" value="1"/>
</dbReference>
<dbReference type="InterPro" id="IPR008978">
    <property type="entry name" value="HSP20-like_chaperone"/>
</dbReference>
<dbReference type="Pfam" id="PF00011">
    <property type="entry name" value="HSP20"/>
    <property type="match status" value="1"/>
</dbReference>
<keyword evidence="5" id="KW-0346">Stress response</keyword>
<protein>
    <submittedName>
        <fullName evidence="5">Small heat shock protein HSP16.5</fullName>
    </submittedName>
</protein>
<dbReference type="CDD" id="cd06464">
    <property type="entry name" value="ACD_sHsps-like"/>
    <property type="match status" value="1"/>
</dbReference>
<accession>M1Q9I1</accession>
<dbReference type="Gene3D" id="2.60.40.790">
    <property type="match status" value="1"/>
</dbReference>
<dbReference type="InterPro" id="IPR031107">
    <property type="entry name" value="Small_HSP"/>
</dbReference>
<dbReference type="PROSITE" id="PS01031">
    <property type="entry name" value="SHSP"/>
    <property type="match status" value="1"/>
</dbReference>
<name>M1Q9I1_METMZ</name>
<dbReference type="Proteomes" id="UP000011718">
    <property type="component" value="Chromosome"/>
</dbReference>
<dbReference type="KEGG" id="mmaz:MmTuc01_1479"/>
<dbReference type="AlphaFoldDB" id="M1Q9I1"/>
<comment type="similarity">
    <text evidence="1 2">Belongs to the small heat shock protein (HSP20) family.</text>
</comment>
<organism evidence="5 6">
    <name type="scientific">Methanosarcina mazei Tuc01</name>
    <dbReference type="NCBI Taxonomy" id="1236903"/>
    <lineage>
        <taxon>Archaea</taxon>
        <taxon>Methanobacteriati</taxon>
        <taxon>Methanobacteriota</taxon>
        <taxon>Stenosarchaea group</taxon>
        <taxon>Methanomicrobia</taxon>
        <taxon>Methanosarcinales</taxon>
        <taxon>Methanosarcinaceae</taxon>
        <taxon>Methanosarcina</taxon>
    </lineage>
</organism>
<evidence type="ECO:0000313" key="5">
    <source>
        <dbReference type="EMBL" id="AGF96848.1"/>
    </source>
</evidence>
<dbReference type="HOGENOM" id="CLU_046737_12_4_2"/>
<dbReference type="PANTHER" id="PTHR11527">
    <property type="entry name" value="HEAT-SHOCK PROTEIN 20 FAMILY MEMBER"/>
    <property type="match status" value="1"/>
</dbReference>
<feature type="domain" description="CS" evidence="4">
    <location>
        <begin position="46"/>
        <end position="151"/>
    </location>
</feature>
<proteinExistence type="inferred from homology"/>
<dbReference type="InterPro" id="IPR007052">
    <property type="entry name" value="CS_dom"/>
</dbReference>
<evidence type="ECO:0000313" key="6">
    <source>
        <dbReference type="Proteomes" id="UP000011718"/>
    </source>
</evidence>
<dbReference type="InterPro" id="IPR002068">
    <property type="entry name" value="A-crystallin/Hsp20_dom"/>
</dbReference>
<dbReference type="FunFam" id="2.60.40.790:FF:000072">
    <property type="entry name" value="Small heat shock protein HSP16.5"/>
    <property type="match status" value="1"/>
</dbReference>
<reference evidence="5 6" key="1">
    <citation type="journal article" date="2013" name="Genome Announc.">
        <title>Complete Genome of a Methanosarcina mazei Strain Isolated from Sediment Samples from an Amazonian Flooded Area.</title>
        <authorList>
            <person name="Assis das Gracas D."/>
            <person name="Thiago Juca Ramos R."/>
            <person name="Vieira Araujo A.C."/>
            <person name="Zahlouth R."/>
            <person name="Ribeiro Carneiro A."/>
            <person name="Souza Lopes T."/>
            <person name="Azevedo Barauna R."/>
            <person name="Azevedo V."/>
            <person name="Cruz Schneider M.P."/>
            <person name="Pellizari V.H."/>
            <person name="Silva A."/>
        </authorList>
    </citation>
    <scope>NUCLEOTIDE SEQUENCE [LARGE SCALE GENOMIC DNA]</scope>
    <source>
        <strain evidence="5 6">Tuc01</strain>
    </source>
</reference>
<evidence type="ECO:0000259" key="3">
    <source>
        <dbReference type="PROSITE" id="PS01031"/>
    </source>
</evidence>